<dbReference type="PANTHER" id="PTHR30244">
    <property type="entry name" value="TRANSAMINASE"/>
    <property type="match status" value="1"/>
</dbReference>
<proteinExistence type="inferred from homology"/>
<dbReference type="GeneID" id="97204194"/>
<dbReference type="SUPFAM" id="SSF53383">
    <property type="entry name" value="PLP-dependent transferases"/>
    <property type="match status" value="1"/>
</dbReference>
<dbReference type="PIRSF" id="PIRSF000390">
    <property type="entry name" value="PLP_StrS"/>
    <property type="match status" value="1"/>
</dbReference>
<dbReference type="InterPro" id="IPR000653">
    <property type="entry name" value="DegT/StrS_aminotransferase"/>
</dbReference>
<dbReference type="InterPro" id="IPR015424">
    <property type="entry name" value="PyrdxlP-dep_Trfase"/>
</dbReference>
<dbReference type="InterPro" id="IPR015421">
    <property type="entry name" value="PyrdxlP-dep_Trfase_major"/>
</dbReference>
<keyword evidence="6" id="KW-0032">Aminotransferase</keyword>
<keyword evidence="1 4" id="KW-0663">Pyridoxal phosphate</keyword>
<evidence type="ECO:0000256" key="2">
    <source>
        <dbReference type="ARBA" id="ARBA00037999"/>
    </source>
</evidence>
<gene>
    <name evidence="6" type="ORF">L0N08_00865</name>
</gene>
<dbReference type="GO" id="GO:0030170">
    <property type="term" value="F:pyridoxal phosphate binding"/>
    <property type="evidence" value="ECO:0007669"/>
    <property type="project" value="TreeGrafter"/>
</dbReference>
<dbReference type="AlphaFoldDB" id="A0AAW5BKK1"/>
<feature type="active site" description="Proton acceptor" evidence="3">
    <location>
        <position position="190"/>
    </location>
</feature>
<organism evidence="6 7">
    <name type="scientific">Enterocloster aldenensis</name>
    <dbReference type="NCBI Taxonomy" id="358742"/>
    <lineage>
        <taxon>Bacteria</taxon>
        <taxon>Bacillati</taxon>
        <taxon>Bacillota</taxon>
        <taxon>Clostridia</taxon>
        <taxon>Lachnospirales</taxon>
        <taxon>Lachnospiraceae</taxon>
        <taxon>Enterocloster</taxon>
    </lineage>
</organism>
<evidence type="ECO:0000256" key="3">
    <source>
        <dbReference type="PIRSR" id="PIRSR000390-1"/>
    </source>
</evidence>
<dbReference type="PANTHER" id="PTHR30244:SF9">
    <property type="entry name" value="PROTEIN RV3402C"/>
    <property type="match status" value="1"/>
</dbReference>
<evidence type="ECO:0000256" key="4">
    <source>
        <dbReference type="PIRSR" id="PIRSR000390-2"/>
    </source>
</evidence>
<dbReference type="Pfam" id="PF01041">
    <property type="entry name" value="DegT_DnrJ_EryC1"/>
    <property type="match status" value="1"/>
</dbReference>
<accession>A0AAW5BKK1</accession>
<evidence type="ECO:0000313" key="7">
    <source>
        <dbReference type="Proteomes" id="UP001299608"/>
    </source>
</evidence>
<comment type="caution">
    <text evidence="6">The sequence shown here is derived from an EMBL/GenBank/DDBJ whole genome shotgun (WGS) entry which is preliminary data.</text>
</comment>
<protein>
    <submittedName>
        <fullName evidence="6">DegT/DnrJ/EryC1/StrS family aminotransferase</fullName>
    </submittedName>
</protein>
<dbReference type="Proteomes" id="UP001299608">
    <property type="component" value="Unassembled WGS sequence"/>
</dbReference>
<evidence type="ECO:0000313" key="6">
    <source>
        <dbReference type="EMBL" id="MCG4743958.1"/>
    </source>
</evidence>
<dbReference type="Gene3D" id="3.40.640.10">
    <property type="entry name" value="Type I PLP-dependent aspartate aminotransferase-like (Major domain)"/>
    <property type="match status" value="1"/>
</dbReference>
<feature type="modified residue" description="N6-(pyridoxal phosphate)lysine" evidence="4">
    <location>
        <position position="190"/>
    </location>
</feature>
<evidence type="ECO:0000256" key="5">
    <source>
        <dbReference type="RuleBase" id="RU004508"/>
    </source>
</evidence>
<dbReference type="InterPro" id="IPR015422">
    <property type="entry name" value="PyrdxlP-dep_Trfase_small"/>
</dbReference>
<dbReference type="GO" id="GO:0000271">
    <property type="term" value="P:polysaccharide biosynthetic process"/>
    <property type="evidence" value="ECO:0007669"/>
    <property type="project" value="TreeGrafter"/>
</dbReference>
<dbReference type="EMBL" id="JAKNGE010000001">
    <property type="protein sequence ID" value="MCG4743958.1"/>
    <property type="molecule type" value="Genomic_DNA"/>
</dbReference>
<keyword evidence="6" id="KW-0808">Transferase</keyword>
<reference evidence="6" key="1">
    <citation type="submission" date="2022-01" db="EMBL/GenBank/DDBJ databases">
        <title>Collection of gut derived symbiotic bacterial strains cultured from healthy donors.</title>
        <authorList>
            <person name="Lin H."/>
            <person name="Kohout C."/>
            <person name="Waligurski E."/>
            <person name="Pamer E.G."/>
        </authorList>
    </citation>
    <scope>NUCLEOTIDE SEQUENCE</scope>
    <source>
        <strain evidence="6">DFI.6.55</strain>
    </source>
</reference>
<dbReference type="Gene3D" id="3.90.1150.10">
    <property type="entry name" value="Aspartate Aminotransferase, domain 1"/>
    <property type="match status" value="1"/>
</dbReference>
<comment type="similarity">
    <text evidence="2 5">Belongs to the DegT/DnrJ/EryC1 family.</text>
</comment>
<name>A0AAW5BKK1_9FIRM</name>
<evidence type="ECO:0000256" key="1">
    <source>
        <dbReference type="ARBA" id="ARBA00022898"/>
    </source>
</evidence>
<dbReference type="CDD" id="cd00616">
    <property type="entry name" value="AHBA_syn"/>
    <property type="match status" value="1"/>
</dbReference>
<dbReference type="GO" id="GO:0008483">
    <property type="term" value="F:transaminase activity"/>
    <property type="evidence" value="ECO:0007669"/>
    <property type="project" value="UniProtKB-KW"/>
</dbReference>
<sequence>MNRQEDKGKKILVTRSSMPSYEEYIEMIRPIWDSAWMTNMGDFHKQLEQELKKYMGTERLVLFVNGHMALEMAIQALELTGEVITTPFTFASTTHAIVRNGLTPVFCDINPKDYTMDPDKIEDLITERTSAIIPVHVYGNICDVERIGAIAKKHGLKVIYDAAHTFGERYNGKGVAEFGDASIFSFHATKVFNSIEGGAVTFAEDWMDHRLNCLKNYGIVDQDHVVWVGGNAKMNEFQAAMGLCNLRHVDEEIGKRKKVVERYMEHLGGLPGLKLPHCQKGLTPNYAYFPVVFDGFGADRNQIYDALAANDIYPRKYFYPLTNAFQCYEGRFSPEDTPVASYMAERVLTLPLYAGLSVRDVDRICRILKECGTGPGR</sequence>
<dbReference type="RefSeq" id="WP_117556725.1">
    <property type="nucleotide sequence ID" value="NZ_BAABZL010000001.1"/>
</dbReference>